<dbReference type="AlphaFoldDB" id="A0AA90KHQ5"/>
<proteinExistence type="predicted"/>
<name>A0AA90KHQ5_9ACTN</name>
<dbReference type="EMBL" id="JABXJJ020000025">
    <property type="protein sequence ID" value="MDI5971699.1"/>
    <property type="molecule type" value="Genomic_DNA"/>
</dbReference>
<organism evidence="1">
    <name type="scientific">Streptantibioticus silvisoli</name>
    <dbReference type="NCBI Taxonomy" id="2705255"/>
    <lineage>
        <taxon>Bacteria</taxon>
        <taxon>Bacillati</taxon>
        <taxon>Actinomycetota</taxon>
        <taxon>Actinomycetes</taxon>
        <taxon>Kitasatosporales</taxon>
        <taxon>Streptomycetaceae</taxon>
        <taxon>Streptantibioticus</taxon>
    </lineage>
</organism>
<accession>A0AA90KHQ5</accession>
<protein>
    <recommendedName>
        <fullName evidence="2">Restriction endonuclease type IV Mrr domain-containing protein</fullName>
    </recommendedName>
</protein>
<evidence type="ECO:0000313" key="1">
    <source>
        <dbReference type="EMBL" id="MDI5971699.1"/>
    </source>
</evidence>
<comment type="caution">
    <text evidence="1">The sequence shown here is derived from an EMBL/GenBank/DDBJ whole genome shotgun (WGS) entry which is preliminary data.</text>
</comment>
<gene>
    <name evidence="1" type="ORF">POF50_020595</name>
</gene>
<dbReference type="RefSeq" id="WP_271318333.1">
    <property type="nucleotide sequence ID" value="NZ_JABXJJ020000025.1"/>
</dbReference>
<evidence type="ECO:0008006" key="2">
    <source>
        <dbReference type="Google" id="ProtNLM"/>
    </source>
</evidence>
<reference evidence="1" key="1">
    <citation type="submission" date="2023-05" db="EMBL/GenBank/DDBJ databases">
        <title>Streptantibioticus silvisoli sp. nov., acidotolerant actinomycetes 1 from pine litter.</title>
        <authorList>
            <person name="Swiecimska M."/>
            <person name="Golinska P."/>
            <person name="Sangal V."/>
            <person name="Wachnowicz B."/>
            <person name="Goodfellow M."/>
        </authorList>
    </citation>
    <scope>NUCLEOTIDE SEQUENCE</scope>
    <source>
        <strain evidence="1">SL13</strain>
    </source>
</reference>
<sequence length="258" mass="26860">MADCVPVRCPSCRREHAYTPATFPCACGQPLTVPVLPGGVATHVRQRTWKDSWVKLRCGACGRTDDWPRPEVGCACGVVIRPAVNLGAVGITPQGTAAGAGVPQGSLPAADLPPGGVPSAGVPRAVRRPVFVPVTIRTGQDAVTAAAAYLRWLGFSGVAQDRDRPVSGVDVRGTGVLARVDHSTSSARLRDVETLWLACLHENAVGAFFSLAGYRPDAQEGAGRLQVPLFALDLTGTPRPVNAAADRLIRTAPPAGGH</sequence>